<gene>
    <name evidence="2" type="ORF">VSF3289_01205</name>
</gene>
<comment type="caution">
    <text evidence="2">The sequence shown here is derived from an EMBL/GenBank/DDBJ whole genome shotgun (WGS) entry which is preliminary data.</text>
</comment>
<dbReference type="AlphaFoldDB" id="A0A1E3WME7"/>
<proteinExistence type="predicted"/>
<reference evidence="2 3" key="1">
    <citation type="submission" date="2016-08" db="EMBL/GenBank/DDBJ databases">
        <title>Genome sequencing of Vibrio scophthalmi strain FP3289, an isolated from Paralichthys olivaceus.</title>
        <authorList>
            <person name="Han H.-J."/>
        </authorList>
    </citation>
    <scope>NUCLEOTIDE SEQUENCE [LARGE SCALE GENOMIC DNA]</scope>
    <source>
        <strain evidence="2 3">FP3289</strain>
    </source>
</reference>
<dbReference type="OrthoDB" id="6387485at2"/>
<evidence type="ECO:0000313" key="3">
    <source>
        <dbReference type="Proteomes" id="UP000095131"/>
    </source>
</evidence>
<organism evidence="2 3">
    <name type="scientific">Vibrio scophthalmi</name>
    <dbReference type="NCBI Taxonomy" id="45658"/>
    <lineage>
        <taxon>Bacteria</taxon>
        <taxon>Pseudomonadati</taxon>
        <taxon>Pseudomonadota</taxon>
        <taxon>Gammaproteobacteria</taxon>
        <taxon>Vibrionales</taxon>
        <taxon>Vibrionaceae</taxon>
        <taxon>Vibrio</taxon>
    </lineage>
</organism>
<feature type="domain" description="Mor transcription activator" evidence="1">
    <location>
        <begin position="31"/>
        <end position="133"/>
    </location>
</feature>
<dbReference type="SUPFAM" id="SSF46689">
    <property type="entry name" value="Homeodomain-like"/>
    <property type="match status" value="1"/>
</dbReference>
<accession>A0A1E3WME7</accession>
<dbReference type="PANTHER" id="PTHR37812">
    <property type="entry name" value="MU-LIKE PROPHAGE FLUMU PROTEIN C"/>
    <property type="match status" value="1"/>
</dbReference>
<dbReference type="PANTHER" id="PTHR37812:SF1">
    <property type="entry name" value="MU-LIKE PROPHAGE FLUMU PROTEIN C"/>
    <property type="match status" value="1"/>
</dbReference>
<dbReference type="Gene3D" id="1.10.10.60">
    <property type="entry name" value="Homeodomain-like"/>
    <property type="match status" value="2"/>
</dbReference>
<dbReference type="InterPro" id="IPR009057">
    <property type="entry name" value="Homeodomain-like_sf"/>
</dbReference>
<evidence type="ECO:0000259" key="1">
    <source>
        <dbReference type="Pfam" id="PF08765"/>
    </source>
</evidence>
<dbReference type="InterPro" id="IPR014875">
    <property type="entry name" value="Mor_transcription_activator"/>
</dbReference>
<evidence type="ECO:0000313" key="2">
    <source>
        <dbReference type="EMBL" id="ODS10944.1"/>
    </source>
</evidence>
<dbReference type="Proteomes" id="UP000095131">
    <property type="component" value="Unassembled WGS sequence"/>
</dbReference>
<dbReference type="EMBL" id="MDCJ01000002">
    <property type="protein sequence ID" value="ODS10944.1"/>
    <property type="molecule type" value="Genomic_DNA"/>
</dbReference>
<sequence length="135" mass="15710">MTENQHDMFANEAIDPKVLENLGHMSDENRNWPSLLMELNGVVANTLQLHGIENSDVSLQVTLDIGEYMGGVQVYLPRGDKLRQQIRDMKIYDEYKGNNIKHLAHKYRVTDKTIYEIIARIRKLEQQQRQPDLFG</sequence>
<protein>
    <submittedName>
        <fullName evidence="2">Middle operon regulator</fullName>
    </submittedName>
</protein>
<dbReference type="InterPro" id="IPR052411">
    <property type="entry name" value="c-mor_Regulatory_Protein"/>
</dbReference>
<name>A0A1E3WME7_9VIBR</name>
<dbReference type="Pfam" id="PF08765">
    <property type="entry name" value="Mor"/>
    <property type="match status" value="1"/>
</dbReference>
<dbReference type="RefSeq" id="WP_069446374.1">
    <property type="nucleotide sequence ID" value="NZ_CP134281.1"/>
</dbReference>